<keyword evidence="4 5" id="KW-0472">Membrane</keyword>
<dbReference type="PANTHER" id="PTHR43229">
    <property type="entry name" value="NODULATION PROTEIN J"/>
    <property type="match status" value="1"/>
</dbReference>
<dbReference type="InterPro" id="IPR047817">
    <property type="entry name" value="ABC2_TM_bact-type"/>
</dbReference>
<reference evidence="7" key="1">
    <citation type="submission" date="2016-10" db="EMBL/GenBank/DDBJ databases">
        <title>Sequence of Gallionella enrichment culture.</title>
        <authorList>
            <person name="Poehlein A."/>
            <person name="Muehling M."/>
            <person name="Daniel R."/>
        </authorList>
    </citation>
    <scope>NUCLEOTIDE SEQUENCE</scope>
</reference>
<name>A0A1J5RJY2_9ZZZZ</name>
<proteinExistence type="predicted"/>
<evidence type="ECO:0000256" key="1">
    <source>
        <dbReference type="ARBA" id="ARBA00004141"/>
    </source>
</evidence>
<feature type="transmembrane region" description="Helical" evidence="5">
    <location>
        <begin position="33"/>
        <end position="54"/>
    </location>
</feature>
<keyword evidence="3 5" id="KW-1133">Transmembrane helix</keyword>
<feature type="transmembrane region" description="Helical" evidence="5">
    <location>
        <begin position="113"/>
        <end position="138"/>
    </location>
</feature>
<feature type="transmembrane region" description="Helical" evidence="5">
    <location>
        <begin position="181"/>
        <end position="205"/>
    </location>
</feature>
<evidence type="ECO:0000259" key="6">
    <source>
        <dbReference type="PROSITE" id="PS51012"/>
    </source>
</evidence>
<dbReference type="PIRSF" id="PIRSF006648">
    <property type="entry name" value="DrrB"/>
    <property type="match status" value="1"/>
</dbReference>
<dbReference type="EMBL" id="MLJW01000372">
    <property type="protein sequence ID" value="OIQ88445.1"/>
    <property type="molecule type" value="Genomic_DNA"/>
</dbReference>
<evidence type="ECO:0000256" key="5">
    <source>
        <dbReference type="SAM" id="Phobius"/>
    </source>
</evidence>
<dbReference type="PROSITE" id="PS51012">
    <property type="entry name" value="ABC_TM2"/>
    <property type="match status" value="1"/>
</dbReference>
<keyword evidence="2 5" id="KW-0812">Transmembrane</keyword>
<dbReference type="InterPro" id="IPR000412">
    <property type="entry name" value="ABC_2_transport"/>
</dbReference>
<dbReference type="PANTHER" id="PTHR43229:SF2">
    <property type="entry name" value="NODULATION PROTEIN J"/>
    <property type="match status" value="1"/>
</dbReference>
<feature type="domain" description="ABC transmembrane type-2" evidence="6">
    <location>
        <begin position="34"/>
        <end position="259"/>
    </location>
</feature>
<dbReference type="Pfam" id="PF01061">
    <property type="entry name" value="ABC2_membrane"/>
    <property type="match status" value="1"/>
</dbReference>
<feature type="transmembrane region" description="Helical" evidence="5">
    <location>
        <begin position="66"/>
        <end position="92"/>
    </location>
</feature>
<feature type="transmembrane region" description="Helical" evidence="5">
    <location>
        <begin position="144"/>
        <end position="169"/>
    </location>
</feature>
<dbReference type="AlphaFoldDB" id="A0A1J5RJY2"/>
<evidence type="ECO:0000256" key="4">
    <source>
        <dbReference type="ARBA" id="ARBA00023136"/>
    </source>
</evidence>
<gene>
    <name evidence="7" type="primary">drrB_4</name>
    <name evidence="7" type="ORF">GALL_296750</name>
</gene>
<comment type="caution">
    <text evidence="7">The sequence shown here is derived from an EMBL/GenBank/DDBJ whole genome shotgun (WGS) entry which is preliminary data.</text>
</comment>
<dbReference type="GO" id="GO:0043190">
    <property type="term" value="C:ATP-binding cassette (ABC) transporter complex"/>
    <property type="evidence" value="ECO:0007669"/>
    <property type="project" value="InterPro"/>
</dbReference>
<dbReference type="InterPro" id="IPR013525">
    <property type="entry name" value="ABC2_TM"/>
</dbReference>
<comment type="subcellular location">
    <subcellularLocation>
        <location evidence="1">Membrane</location>
        <topology evidence="1">Multi-pass membrane protein</topology>
    </subcellularLocation>
</comment>
<organism evidence="7">
    <name type="scientific">mine drainage metagenome</name>
    <dbReference type="NCBI Taxonomy" id="410659"/>
    <lineage>
        <taxon>unclassified sequences</taxon>
        <taxon>metagenomes</taxon>
        <taxon>ecological metagenomes</taxon>
    </lineage>
</organism>
<evidence type="ECO:0000256" key="2">
    <source>
        <dbReference type="ARBA" id="ARBA00022692"/>
    </source>
</evidence>
<dbReference type="InterPro" id="IPR051784">
    <property type="entry name" value="Nod_factor_ABC_transporter"/>
</dbReference>
<sequence length="261" mass="27971">MTTTDTPARMRSTFVHDTLVVFRRAMRLSLRNPVWTVMGLAQPVLYLALFGPLLEPLKAQLGVGNAYQFFVPGLLVQLGMFGAMFVGFGLIAEWRDGVIESERVTPAPRSALVLGRVLRDVVVIAVQGTVLCAVGYLFGLRAPFVGIVLGVLSAAMLGAAFASASYAVALTVKSEDALAPLLNGIALPLLLLSGILLPIVSPAWLKHLSDLNPLKHVVDGIRAEFLGELSTATSLWGYGLTIALVVVGVWFGTRTFRRENG</sequence>
<dbReference type="GO" id="GO:0140359">
    <property type="term" value="F:ABC-type transporter activity"/>
    <property type="evidence" value="ECO:0007669"/>
    <property type="project" value="InterPro"/>
</dbReference>
<feature type="transmembrane region" description="Helical" evidence="5">
    <location>
        <begin position="235"/>
        <end position="253"/>
    </location>
</feature>
<evidence type="ECO:0000256" key="3">
    <source>
        <dbReference type="ARBA" id="ARBA00022989"/>
    </source>
</evidence>
<protein>
    <submittedName>
        <fullName evidence="7">Daunorubicin/doxorubicin resistance ABC transporter permease protein DrrB</fullName>
    </submittedName>
</protein>
<evidence type="ECO:0000313" key="7">
    <source>
        <dbReference type="EMBL" id="OIQ88445.1"/>
    </source>
</evidence>
<accession>A0A1J5RJY2</accession>